<feature type="domain" description="Glycoside hydrolase family 5" evidence="6">
    <location>
        <begin position="98"/>
        <end position="288"/>
    </location>
</feature>
<feature type="chain" id="PRO_5012967445" description="Glycoside hydrolase family 5 domain-containing protein" evidence="5">
    <location>
        <begin position="20"/>
        <end position="495"/>
    </location>
</feature>
<dbReference type="STRING" id="47428.A0A284S4Z5"/>
<keyword evidence="3 4" id="KW-0326">Glycosidase</keyword>
<dbReference type="PANTHER" id="PTHR31297">
    <property type="entry name" value="GLUCAN ENDO-1,6-BETA-GLUCOSIDASE B"/>
    <property type="match status" value="1"/>
</dbReference>
<sequence length="495" mass="56232">MYYLFYVSLFFLLSISVQAGLPDKIYGVNLGSWLLLESWMLPEEWTRMGGELCDDCTQCISAELYKLFSFVVSTSVGLTYHSASEFARAYPDTVDEIFNTHWSSWFNQNDARDLAEAGINTVRIPLGYWIIEALVDRQTEFYPRGGIHQLKRGLKQLKDAGIVSILDHHGLPGVQSANHTFTGRCTPEVEFFTEYNYHRALIWTAVMTTLSHLDPDFSNVFAIEAVNEPTRDATQTPGYGDFQKNFVQVVRAVELTLGIDVPWSVSNMTITETANFTATLEDAASSLPALNSEVRSALLDAVPILVELGLELVLDDMTHSFSSHYSREPLYTSFMDMNWQYNNPSNPRDAQIGPQFYDDHLYYQSGSADEQAHMDSICSKLHNWKIHGYLFNHGVDLPFLEDDATFGNSPVVFGEWSLITQFTPTDDFLYKWADAQKLAFTKGAGWIFWNFKVEISTQAGDLARQWSYLEGVKRGYFTRDPSKLNDTHVCDSYIQ</sequence>
<evidence type="ECO:0000259" key="6">
    <source>
        <dbReference type="Pfam" id="PF00150"/>
    </source>
</evidence>
<evidence type="ECO:0000256" key="3">
    <source>
        <dbReference type="ARBA" id="ARBA00023295"/>
    </source>
</evidence>
<dbReference type="Gene3D" id="3.20.20.80">
    <property type="entry name" value="Glycosidases"/>
    <property type="match status" value="2"/>
</dbReference>
<dbReference type="InterPro" id="IPR001547">
    <property type="entry name" value="Glyco_hydro_5"/>
</dbReference>
<accession>A0A284S4Z5</accession>
<name>A0A284S4Z5_ARMOS</name>
<feature type="signal peptide" evidence="5">
    <location>
        <begin position="1"/>
        <end position="19"/>
    </location>
</feature>
<evidence type="ECO:0000256" key="4">
    <source>
        <dbReference type="RuleBase" id="RU361153"/>
    </source>
</evidence>
<keyword evidence="5" id="KW-0732">Signal</keyword>
<keyword evidence="8" id="KW-1185">Reference proteome</keyword>
<gene>
    <name evidence="7" type="ORF">ARMOST_19572</name>
</gene>
<proteinExistence type="inferred from homology"/>
<keyword evidence="2 4" id="KW-0378">Hydrolase</keyword>
<dbReference type="EMBL" id="FUEG01000032">
    <property type="protein sequence ID" value="SJL16057.1"/>
    <property type="molecule type" value="Genomic_DNA"/>
</dbReference>
<reference evidence="8" key="1">
    <citation type="journal article" date="2017" name="Nat. Ecol. Evol.">
        <title>Genome expansion and lineage-specific genetic innovations in the forest pathogenic fungi Armillaria.</title>
        <authorList>
            <person name="Sipos G."/>
            <person name="Prasanna A.N."/>
            <person name="Walter M.C."/>
            <person name="O'Connor E."/>
            <person name="Balint B."/>
            <person name="Krizsan K."/>
            <person name="Kiss B."/>
            <person name="Hess J."/>
            <person name="Varga T."/>
            <person name="Slot J."/>
            <person name="Riley R."/>
            <person name="Boka B."/>
            <person name="Rigling D."/>
            <person name="Barry K."/>
            <person name="Lee J."/>
            <person name="Mihaltcheva S."/>
            <person name="LaButti K."/>
            <person name="Lipzen A."/>
            <person name="Waldron R."/>
            <person name="Moloney N.M."/>
            <person name="Sperisen C."/>
            <person name="Kredics L."/>
            <person name="Vagvoelgyi C."/>
            <person name="Patrignani A."/>
            <person name="Fitzpatrick D."/>
            <person name="Nagy I."/>
            <person name="Doyle S."/>
            <person name="Anderson J.B."/>
            <person name="Grigoriev I.V."/>
            <person name="Gueldener U."/>
            <person name="Muensterkoetter M."/>
            <person name="Nagy L.G."/>
        </authorList>
    </citation>
    <scope>NUCLEOTIDE SEQUENCE [LARGE SCALE GENOMIC DNA]</scope>
    <source>
        <strain evidence="8">C18/9</strain>
    </source>
</reference>
<dbReference type="OrthoDB" id="1887033at2759"/>
<dbReference type="Pfam" id="PF00150">
    <property type="entry name" value="Cellulase"/>
    <property type="match status" value="1"/>
</dbReference>
<dbReference type="SUPFAM" id="SSF51445">
    <property type="entry name" value="(Trans)glycosidases"/>
    <property type="match status" value="1"/>
</dbReference>
<dbReference type="GO" id="GO:0009986">
    <property type="term" value="C:cell surface"/>
    <property type="evidence" value="ECO:0007669"/>
    <property type="project" value="TreeGrafter"/>
</dbReference>
<dbReference type="OMA" id="AHMDSIC"/>
<dbReference type="InterPro" id="IPR017853">
    <property type="entry name" value="GH"/>
</dbReference>
<dbReference type="GO" id="GO:0009251">
    <property type="term" value="P:glucan catabolic process"/>
    <property type="evidence" value="ECO:0007669"/>
    <property type="project" value="TreeGrafter"/>
</dbReference>
<evidence type="ECO:0000256" key="1">
    <source>
        <dbReference type="ARBA" id="ARBA00005641"/>
    </source>
</evidence>
<evidence type="ECO:0000313" key="8">
    <source>
        <dbReference type="Proteomes" id="UP000219338"/>
    </source>
</evidence>
<protein>
    <recommendedName>
        <fullName evidence="6">Glycoside hydrolase family 5 domain-containing protein</fullName>
    </recommendedName>
</protein>
<evidence type="ECO:0000256" key="5">
    <source>
        <dbReference type="SAM" id="SignalP"/>
    </source>
</evidence>
<comment type="similarity">
    <text evidence="1 4">Belongs to the glycosyl hydrolase 5 (cellulase A) family.</text>
</comment>
<organism evidence="7 8">
    <name type="scientific">Armillaria ostoyae</name>
    <name type="common">Armillaria root rot fungus</name>
    <dbReference type="NCBI Taxonomy" id="47428"/>
    <lineage>
        <taxon>Eukaryota</taxon>
        <taxon>Fungi</taxon>
        <taxon>Dikarya</taxon>
        <taxon>Basidiomycota</taxon>
        <taxon>Agaricomycotina</taxon>
        <taxon>Agaricomycetes</taxon>
        <taxon>Agaricomycetidae</taxon>
        <taxon>Agaricales</taxon>
        <taxon>Marasmiineae</taxon>
        <taxon>Physalacriaceae</taxon>
        <taxon>Armillaria</taxon>
    </lineage>
</organism>
<dbReference type="GO" id="GO:0008422">
    <property type="term" value="F:beta-glucosidase activity"/>
    <property type="evidence" value="ECO:0007669"/>
    <property type="project" value="TreeGrafter"/>
</dbReference>
<dbReference type="AlphaFoldDB" id="A0A284S4Z5"/>
<dbReference type="Proteomes" id="UP000219338">
    <property type="component" value="Unassembled WGS sequence"/>
</dbReference>
<evidence type="ECO:0000256" key="2">
    <source>
        <dbReference type="ARBA" id="ARBA00022801"/>
    </source>
</evidence>
<dbReference type="InterPro" id="IPR050386">
    <property type="entry name" value="Glycosyl_hydrolase_5"/>
</dbReference>
<dbReference type="GO" id="GO:0005576">
    <property type="term" value="C:extracellular region"/>
    <property type="evidence" value="ECO:0007669"/>
    <property type="project" value="TreeGrafter"/>
</dbReference>
<dbReference type="PANTHER" id="PTHR31297:SF42">
    <property type="entry name" value="GLYCOSIDE HYDROLASE FAMILY 5 DOMAIN-CONTAINING PROTEIN"/>
    <property type="match status" value="1"/>
</dbReference>
<evidence type="ECO:0000313" key="7">
    <source>
        <dbReference type="EMBL" id="SJL16057.1"/>
    </source>
</evidence>